<sequence>MSYGYHQGLLERGRFHELGTAGYERNYYKAYKSYQKVPSHIERGESPYRIGELLMEGDKFLERDYNEAKQYYEAAASFGHREARYALGQMYEQGHGVDVDHACAKRYYHQALDVGYTKAAKDIGIMFLRAPSGVLYDLSRAKIYLERFERHCETDADVHIALGDYYRLTKCKDYFSKAAERYHQAIALKEGLGYYWIGQMLEEISSANLGKAVGYYQQGKALKDAKCIRRLAQLNVSGEVVKKDTHAARSDVESKDTLAKPKEAAPSSNFQPLSWDRMRKCFEANEKIKHEKVPIQTNTSIPESDEQLVKIIELPAKHNANVTNFQIRAKITERCSTNSSKPVLQDSDNKPTRGYKFKTKADLKKQLKKAGVSYPLSPFQMLELSTALLQSNQAQITAALETTSKALFKNTLSMTLKLNRMSIENEQSVATIDSNNKDIAKKFEQVEGSVESKYKNVCQRLDVLEKESAEKDKIIELLLSKLNTQSQQLETLIRSMQGR</sequence>
<comment type="similarity">
    <text evidence="1">Belongs to the sel-1 family.</text>
</comment>
<evidence type="ECO:0000256" key="1">
    <source>
        <dbReference type="ARBA" id="ARBA00038101"/>
    </source>
</evidence>
<dbReference type="Gene3D" id="1.25.40.10">
    <property type="entry name" value="Tetratricopeptide repeat domain"/>
    <property type="match status" value="1"/>
</dbReference>
<dbReference type="Pfam" id="PF08238">
    <property type="entry name" value="Sel1"/>
    <property type="match status" value="3"/>
</dbReference>
<dbReference type="SMART" id="SM00671">
    <property type="entry name" value="SEL1"/>
    <property type="match status" value="5"/>
</dbReference>
<proteinExistence type="inferred from homology"/>
<evidence type="ECO:0000313" key="3">
    <source>
        <dbReference type="EMBL" id="GAN02449.1"/>
    </source>
</evidence>
<protein>
    <recommendedName>
        <fullName evidence="5">HCP-like protein</fullName>
    </recommendedName>
</protein>
<dbReference type="InterPro" id="IPR006597">
    <property type="entry name" value="Sel1-like"/>
</dbReference>
<dbReference type="InterPro" id="IPR050767">
    <property type="entry name" value="Sel1_AlgK"/>
</dbReference>
<keyword evidence="4" id="KW-1185">Reference proteome</keyword>
<reference evidence="3" key="1">
    <citation type="submission" date="2014-09" db="EMBL/GenBank/DDBJ databases">
        <title>Draft genome sequence of an oleaginous Mucoromycotina fungus Mucor ambiguus NBRC6742.</title>
        <authorList>
            <person name="Takeda I."/>
            <person name="Yamane N."/>
            <person name="Morita T."/>
            <person name="Tamano K."/>
            <person name="Machida M."/>
            <person name="Baker S."/>
            <person name="Koike H."/>
        </authorList>
    </citation>
    <scope>NUCLEOTIDE SEQUENCE</scope>
    <source>
        <strain evidence="3">NBRC 6742</strain>
    </source>
</reference>
<dbReference type="STRING" id="91626.A0A0C9M6M4"/>
<evidence type="ECO:0000313" key="4">
    <source>
        <dbReference type="Proteomes" id="UP000053815"/>
    </source>
</evidence>
<dbReference type="Proteomes" id="UP000053815">
    <property type="component" value="Unassembled WGS sequence"/>
</dbReference>
<dbReference type="PANTHER" id="PTHR11102:SF160">
    <property type="entry name" value="ERAD-ASSOCIATED E3 UBIQUITIN-PROTEIN LIGASE COMPONENT HRD3"/>
    <property type="match status" value="1"/>
</dbReference>
<dbReference type="EMBL" id="DF836311">
    <property type="protein sequence ID" value="GAN02449.1"/>
    <property type="molecule type" value="Genomic_DNA"/>
</dbReference>
<feature type="compositionally biased region" description="Basic and acidic residues" evidence="2">
    <location>
        <begin position="247"/>
        <end position="263"/>
    </location>
</feature>
<organism evidence="3">
    <name type="scientific">Mucor ambiguus</name>
    <dbReference type="NCBI Taxonomy" id="91626"/>
    <lineage>
        <taxon>Eukaryota</taxon>
        <taxon>Fungi</taxon>
        <taxon>Fungi incertae sedis</taxon>
        <taxon>Mucoromycota</taxon>
        <taxon>Mucoromycotina</taxon>
        <taxon>Mucoromycetes</taxon>
        <taxon>Mucorales</taxon>
        <taxon>Mucorineae</taxon>
        <taxon>Mucoraceae</taxon>
        <taxon>Mucor</taxon>
    </lineage>
</organism>
<gene>
    <name evidence="3" type="ORF">MAM1_0022d01892</name>
</gene>
<evidence type="ECO:0008006" key="5">
    <source>
        <dbReference type="Google" id="ProtNLM"/>
    </source>
</evidence>
<accession>A0A0C9M6M4</accession>
<name>A0A0C9M6M4_9FUNG</name>
<dbReference type="AlphaFoldDB" id="A0A0C9M6M4"/>
<dbReference type="OrthoDB" id="2281109at2759"/>
<feature type="region of interest" description="Disordered" evidence="2">
    <location>
        <begin position="247"/>
        <end position="270"/>
    </location>
</feature>
<dbReference type="InterPro" id="IPR011990">
    <property type="entry name" value="TPR-like_helical_dom_sf"/>
</dbReference>
<dbReference type="SUPFAM" id="SSF81901">
    <property type="entry name" value="HCP-like"/>
    <property type="match status" value="1"/>
</dbReference>
<dbReference type="PANTHER" id="PTHR11102">
    <property type="entry name" value="SEL-1-LIKE PROTEIN"/>
    <property type="match status" value="1"/>
</dbReference>
<evidence type="ECO:0000256" key="2">
    <source>
        <dbReference type="SAM" id="MobiDB-lite"/>
    </source>
</evidence>